<proteinExistence type="predicted"/>
<dbReference type="Proteomes" id="UP000219338">
    <property type="component" value="Unassembled WGS sequence"/>
</dbReference>
<evidence type="ECO:0000313" key="2">
    <source>
        <dbReference type="Proteomes" id="UP000219338"/>
    </source>
</evidence>
<protein>
    <submittedName>
        <fullName evidence="1">Uncharacterized protein</fullName>
    </submittedName>
</protein>
<dbReference type="EMBL" id="FUEG01000001">
    <property type="protein sequence ID" value="SJK98438.1"/>
    <property type="molecule type" value="Genomic_DNA"/>
</dbReference>
<dbReference type="OrthoDB" id="2848340at2759"/>
<organism evidence="1 2">
    <name type="scientific">Armillaria ostoyae</name>
    <name type="common">Armillaria root rot fungus</name>
    <dbReference type="NCBI Taxonomy" id="47428"/>
    <lineage>
        <taxon>Eukaryota</taxon>
        <taxon>Fungi</taxon>
        <taxon>Dikarya</taxon>
        <taxon>Basidiomycota</taxon>
        <taxon>Agaricomycotina</taxon>
        <taxon>Agaricomycetes</taxon>
        <taxon>Agaricomycetidae</taxon>
        <taxon>Agaricales</taxon>
        <taxon>Marasmiineae</taxon>
        <taxon>Physalacriaceae</taxon>
        <taxon>Armillaria</taxon>
    </lineage>
</organism>
<accession>A0A284QPR8</accession>
<sequence>MRRRSLAYLGLWLVYNDVSGDSRQKLAARSLRLAGNHAKSYLRRTSQTTPPYLIENAISTTYLLTDQGRFLPSGLDGDQGLFALYVLYGTNGILKENRTFKPSRNWEFRVVFQLGEIYAENQPRGEQLAQTGSQCHSASLKSLIRSGSNHRTGNVEKSLAREIYDMLHNTDIWRDSGQVDAAFCGF</sequence>
<evidence type="ECO:0000313" key="1">
    <source>
        <dbReference type="EMBL" id="SJK98438.1"/>
    </source>
</evidence>
<reference evidence="2" key="1">
    <citation type="journal article" date="2017" name="Nat. Ecol. Evol.">
        <title>Genome expansion and lineage-specific genetic innovations in the forest pathogenic fungi Armillaria.</title>
        <authorList>
            <person name="Sipos G."/>
            <person name="Prasanna A.N."/>
            <person name="Walter M.C."/>
            <person name="O'Connor E."/>
            <person name="Balint B."/>
            <person name="Krizsan K."/>
            <person name="Kiss B."/>
            <person name="Hess J."/>
            <person name="Varga T."/>
            <person name="Slot J."/>
            <person name="Riley R."/>
            <person name="Boka B."/>
            <person name="Rigling D."/>
            <person name="Barry K."/>
            <person name="Lee J."/>
            <person name="Mihaltcheva S."/>
            <person name="LaButti K."/>
            <person name="Lipzen A."/>
            <person name="Waldron R."/>
            <person name="Moloney N.M."/>
            <person name="Sperisen C."/>
            <person name="Kredics L."/>
            <person name="Vagvoelgyi C."/>
            <person name="Patrignani A."/>
            <person name="Fitzpatrick D."/>
            <person name="Nagy I."/>
            <person name="Doyle S."/>
            <person name="Anderson J.B."/>
            <person name="Grigoriev I.V."/>
            <person name="Gueldener U."/>
            <person name="Muensterkoetter M."/>
            <person name="Nagy L.G."/>
        </authorList>
    </citation>
    <scope>NUCLEOTIDE SEQUENCE [LARGE SCALE GENOMIC DNA]</scope>
    <source>
        <strain evidence="2">C18/9</strain>
    </source>
</reference>
<name>A0A284QPR8_ARMOS</name>
<gene>
    <name evidence="1" type="ORF">ARMOST_01705</name>
</gene>
<keyword evidence="2" id="KW-1185">Reference proteome</keyword>
<dbReference type="AlphaFoldDB" id="A0A284QPR8"/>